<evidence type="ECO:0000313" key="1">
    <source>
        <dbReference type="EMBL" id="ATA80505.1"/>
    </source>
</evidence>
<evidence type="ECO:0000313" key="2">
    <source>
        <dbReference type="Proteomes" id="UP000217334"/>
    </source>
</evidence>
<sequence length="179" mass="21353">MIQKAFPSYLHKDADKIIDFLQQNDPKSFKTIGTEVVCLNGEVLELPQRVYFGEFNTQNLTLVQEQMLNCLYLCHCNGHLREFYLRNLLAIKEDFVLPFIAKLFGDYVIEILEVLHRELPNNTRSLLKDFFNKNPRFKLRIESRIASYWDCFYRNIYPDFKKYVGYKLFQSITNNQQIC</sequence>
<dbReference type="Proteomes" id="UP000217334">
    <property type="component" value="Chromosome"/>
</dbReference>
<reference evidence="2" key="1">
    <citation type="submission" date="2017-06" db="EMBL/GenBank/DDBJ databases">
        <title>Capnocytophaga spp. assemblies.</title>
        <authorList>
            <person name="Gulvik C.A."/>
        </authorList>
    </citation>
    <scope>NUCLEOTIDE SEQUENCE [LARGE SCALE GENOMIC DNA]</scope>
    <source>
        <strain evidence="2">H4486</strain>
    </source>
</reference>
<proteinExistence type="predicted"/>
<dbReference type="AlphaFoldDB" id="A0A2A3N227"/>
<dbReference type="RefSeq" id="WP_095902220.1">
    <property type="nucleotide sequence ID" value="NZ_CP022383.1"/>
</dbReference>
<protein>
    <submittedName>
        <fullName evidence="1">Uncharacterized protein</fullName>
    </submittedName>
</protein>
<gene>
    <name evidence="1" type="ORF">CGC59_12835</name>
</gene>
<name>A0A2A3N227_CAPSP</name>
<organism evidence="1 2">
    <name type="scientific">Capnocytophaga sputigena</name>
    <dbReference type="NCBI Taxonomy" id="1019"/>
    <lineage>
        <taxon>Bacteria</taxon>
        <taxon>Pseudomonadati</taxon>
        <taxon>Bacteroidota</taxon>
        <taxon>Flavobacteriia</taxon>
        <taxon>Flavobacteriales</taxon>
        <taxon>Flavobacteriaceae</taxon>
        <taxon>Capnocytophaga</taxon>
    </lineage>
</organism>
<accession>A0A2A3N227</accession>
<dbReference type="EMBL" id="CP022383">
    <property type="protein sequence ID" value="ATA80505.1"/>
    <property type="molecule type" value="Genomic_DNA"/>
</dbReference>